<feature type="non-terminal residue" evidence="2">
    <location>
        <position position="1"/>
    </location>
</feature>
<evidence type="ECO:0008006" key="3">
    <source>
        <dbReference type="Google" id="ProtNLM"/>
    </source>
</evidence>
<gene>
    <name evidence="2" type="ORF">S01H1_39044</name>
</gene>
<protein>
    <recommendedName>
        <fullName evidence="3">UVR domain-containing protein</fullName>
    </recommendedName>
</protein>
<sequence length="94" mass="10751">ADKPASKREKRKVKKLAKTKDQLKRNASGDKTPLRMEDAKLMAMKKQAAKLKQKIADIKAKAKKENKIGNWDDASDELSRLNERIAEYKPKKSE</sequence>
<dbReference type="AlphaFoldDB" id="X0UVS8"/>
<name>X0UVS8_9ZZZZ</name>
<reference evidence="2" key="1">
    <citation type="journal article" date="2014" name="Front. Microbiol.">
        <title>High frequency of phylogenetically diverse reductive dehalogenase-homologous genes in deep subseafloor sedimentary metagenomes.</title>
        <authorList>
            <person name="Kawai M."/>
            <person name="Futagami T."/>
            <person name="Toyoda A."/>
            <person name="Takaki Y."/>
            <person name="Nishi S."/>
            <person name="Hori S."/>
            <person name="Arai W."/>
            <person name="Tsubouchi T."/>
            <person name="Morono Y."/>
            <person name="Uchiyama I."/>
            <person name="Ito T."/>
            <person name="Fujiyama A."/>
            <person name="Inagaki F."/>
            <person name="Takami H."/>
        </authorList>
    </citation>
    <scope>NUCLEOTIDE SEQUENCE</scope>
    <source>
        <strain evidence="2">Expedition CK06-06</strain>
    </source>
</reference>
<dbReference type="EMBL" id="BARS01024605">
    <property type="protein sequence ID" value="GAG09855.1"/>
    <property type="molecule type" value="Genomic_DNA"/>
</dbReference>
<feature type="compositionally biased region" description="Basic residues" evidence="1">
    <location>
        <begin position="8"/>
        <end position="17"/>
    </location>
</feature>
<organism evidence="2">
    <name type="scientific">marine sediment metagenome</name>
    <dbReference type="NCBI Taxonomy" id="412755"/>
    <lineage>
        <taxon>unclassified sequences</taxon>
        <taxon>metagenomes</taxon>
        <taxon>ecological metagenomes</taxon>
    </lineage>
</organism>
<evidence type="ECO:0000256" key="1">
    <source>
        <dbReference type="SAM" id="MobiDB-lite"/>
    </source>
</evidence>
<feature type="region of interest" description="Disordered" evidence="1">
    <location>
        <begin position="1"/>
        <end position="34"/>
    </location>
</feature>
<comment type="caution">
    <text evidence="2">The sequence shown here is derived from an EMBL/GenBank/DDBJ whole genome shotgun (WGS) entry which is preliminary data.</text>
</comment>
<evidence type="ECO:0000313" key="2">
    <source>
        <dbReference type="EMBL" id="GAG09855.1"/>
    </source>
</evidence>
<feature type="compositionally biased region" description="Basic and acidic residues" evidence="1">
    <location>
        <begin position="18"/>
        <end position="34"/>
    </location>
</feature>
<proteinExistence type="predicted"/>
<accession>X0UVS8</accession>